<accession>A0A1I8B3A2</accession>
<dbReference type="Proteomes" id="UP000095281">
    <property type="component" value="Unplaced"/>
</dbReference>
<organism evidence="1 2">
    <name type="scientific">Meloidogyne hapla</name>
    <name type="common">Root-knot nematode worm</name>
    <dbReference type="NCBI Taxonomy" id="6305"/>
    <lineage>
        <taxon>Eukaryota</taxon>
        <taxon>Metazoa</taxon>
        <taxon>Ecdysozoa</taxon>
        <taxon>Nematoda</taxon>
        <taxon>Chromadorea</taxon>
        <taxon>Rhabditida</taxon>
        <taxon>Tylenchina</taxon>
        <taxon>Tylenchomorpha</taxon>
        <taxon>Tylenchoidea</taxon>
        <taxon>Meloidogynidae</taxon>
        <taxon>Meloidogyninae</taxon>
        <taxon>Meloidogyne</taxon>
    </lineage>
</organism>
<protein>
    <submittedName>
        <fullName evidence="2">Sulfatase</fullName>
    </submittedName>
</protein>
<proteinExistence type="predicted"/>
<name>A0A1I8B3A2_MELHA</name>
<dbReference type="WBParaSite" id="MhA1_Contig1334.frz3.gene1">
    <property type="protein sequence ID" value="MhA1_Contig1334.frz3.gene1"/>
    <property type="gene ID" value="MhA1_Contig1334.frz3.gene1"/>
</dbReference>
<reference evidence="2" key="1">
    <citation type="submission" date="2016-11" db="UniProtKB">
        <authorList>
            <consortium name="WormBaseParasite"/>
        </authorList>
    </citation>
    <scope>IDENTIFICATION</scope>
</reference>
<evidence type="ECO:0000313" key="2">
    <source>
        <dbReference type="WBParaSite" id="MhA1_Contig1334.frz3.gene1"/>
    </source>
</evidence>
<evidence type="ECO:0000313" key="1">
    <source>
        <dbReference type="Proteomes" id="UP000095281"/>
    </source>
</evidence>
<keyword evidence="1" id="KW-1185">Reference proteome</keyword>
<sequence>LLLADSVTVDELLPKLGAQYDSSGYYFGDGQQPTYHQQSGVILPIFLKKLEKNFKN</sequence>
<dbReference type="AlphaFoldDB" id="A0A1I8B3A2"/>